<evidence type="ECO:0000313" key="2">
    <source>
        <dbReference type="Proteomes" id="UP000464378"/>
    </source>
</evidence>
<organism evidence="1">
    <name type="scientific">Tuwongella immobilis</name>
    <dbReference type="NCBI Taxonomy" id="692036"/>
    <lineage>
        <taxon>Bacteria</taxon>
        <taxon>Pseudomonadati</taxon>
        <taxon>Planctomycetota</taxon>
        <taxon>Planctomycetia</taxon>
        <taxon>Gemmatales</taxon>
        <taxon>Gemmataceae</taxon>
        <taxon>Tuwongella</taxon>
    </lineage>
</organism>
<accession>A0A6C2YK73</accession>
<reference evidence="1" key="1">
    <citation type="submission" date="2019-04" db="EMBL/GenBank/DDBJ databases">
        <authorList>
            <consortium name="Science for Life Laboratories"/>
        </authorList>
    </citation>
    <scope>NUCLEOTIDE SEQUENCE</scope>
    <source>
        <strain evidence="1">MBLW1</strain>
    </source>
</reference>
<dbReference type="Proteomes" id="UP000464378">
    <property type="component" value="Chromosome"/>
</dbReference>
<dbReference type="EMBL" id="LR593887">
    <property type="protein sequence ID" value="VTR99567.1"/>
    <property type="molecule type" value="Genomic_DNA"/>
</dbReference>
<dbReference type="KEGG" id="tim:GMBLW1_21340"/>
<protein>
    <submittedName>
        <fullName evidence="1">Uncharacterized protein</fullName>
    </submittedName>
</protein>
<evidence type="ECO:0000313" key="1">
    <source>
        <dbReference type="EMBL" id="VIP01826.1"/>
    </source>
</evidence>
<dbReference type="InParanoid" id="A0A6C2YK73"/>
<proteinExistence type="predicted"/>
<gene>
    <name evidence="1" type="ORF">GMBLW1_21340</name>
</gene>
<dbReference type="EMBL" id="LR586016">
    <property type="protein sequence ID" value="VIP01826.1"/>
    <property type="molecule type" value="Genomic_DNA"/>
</dbReference>
<dbReference type="AlphaFoldDB" id="A0A6C2YK73"/>
<keyword evidence="2" id="KW-1185">Reference proteome</keyword>
<sequence length="214" mass="24544">MSDSCITIYYPMPGRQLDLEAGIQAWMSWGGRLASEFAYELAPLDPETHLEPERVRLHRLDLRKISPLRLLAERYSLALTIKSLHCSMDTFLISYHLHQSEAHISWVCDPVFCCEENAVQWNLERLSFAKGANAPYIVSTFGVGFDKLRTRFIAEGDGYRLQLAKRDNWYRNQIKSIDVCEEIGGLQPQGTTDRSLYGLPLGYVRYTVNPMRPP</sequence>
<dbReference type="RefSeq" id="WP_162657072.1">
    <property type="nucleotide sequence ID" value="NZ_LR593887.1"/>
</dbReference>
<name>A0A6C2YK73_9BACT</name>